<evidence type="ECO:0000256" key="6">
    <source>
        <dbReference type="ARBA" id="ARBA00022989"/>
    </source>
</evidence>
<keyword evidence="7" id="KW-0406">Ion transport</keyword>
<feature type="transmembrane region" description="Helical" evidence="10">
    <location>
        <begin position="67"/>
        <end position="87"/>
    </location>
</feature>
<dbReference type="STRING" id="314283.MED297_13992"/>
<evidence type="ECO:0000256" key="5">
    <source>
        <dbReference type="ARBA" id="ARBA00022692"/>
    </source>
</evidence>
<feature type="transmembrane region" description="Helical" evidence="10">
    <location>
        <begin position="376"/>
        <end position="396"/>
    </location>
</feature>
<dbReference type="AlphaFoldDB" id="A4BHZ5"/>
<evidence type="ECO:0000313" key="12">
    <source>
        <dbReference type="Proteomes" id="UP000005953"/>
    </source>
</evidence>
<evidence type="ECO:0000256" key="8">
    <source>
        <dbReference type="ARBA" id="ARBA00023136"/>
    </source>
</evidence>
<feature type="transmembrane region" description="Helical" evidence="10">
    <location>
        <begin position="408"/>
        <end position="428"/>
    </location>
</feature>
<feature type="transmembrane region" description="Helical" evidence="10">
    <location>
        <begin position="178"/>
        <end position="198"/>
    </location>
</feature>
<comment type="subcellular location">
    <subcellularLocation>
        <location evidence="1">Cell inner membrane</location>
        <topology evidence="1">Multi-pass membrane protein</topology>
    </subcellularLocation>
</comment>
<gene>
    <name evidence="11" type="ORF">MED297_13992</name>
</gene>
<feature type="transmembrane region" description="Helical" evidence="10">
    <location>
        <begin position="257"/>
        <end position="283"/>
    </location>
</feature>
<evidence type="ECO:0000256" key="2">
    <source>
        <dbReference type="ARBA" id="ARBA00022448"/>
    </source>
</evidence>
<keyword evidence="4" id="KW-1003">Cell membrane</keyword>
<dbReference type="Proteomes" id="UP000005953">
    <property type="component" value="Unassembled WGS sequence"/>
</dbReference>
<dbReference type="PANTHER" id="PTHR43298:SF2">
    <property type="entry name" value="FMN_FAD EXPORTER YEEO-RELATED"/>
    <property type="match status" value="1"/>
</dbReference>
<dbReference type="OrthoDB" id="9780160at2"/>
<dbReference type="GO" id="GO:0042910">
    <property type="term" value="F:xenobiotic transmembrane transporter activity"/>
    <property type="evidence" value="ECO:0007669"/>
    <property type="project" value="InterPro"/>
</dbReference>
<keyword evidence="5 10" id="KW-0812">Transmembrane</keyword>
<accession>A4BHZ5</accession>
<dbReference type="GO" id="GO:0006811">
    <property type="term" value="P:monoatomic ion transport"/>
    <property type="evidence" value="ECO:0007669"/>
    <property type="project" value="UniProtKB-KW"/>
</dbReference>
<dbReference type="GO" id="GO:0015297">
    <property type="term" value="F:antiporter activity"/>
    <property type="evidence" value="ECO:0007669"/>
    <property type="project" value="UniProtKB-KW"/>
</dbReference>
<organism evidence="11 12">
    <name type="scientific">Reinekea blandensis MED297</name>
    <dbReference type="NCBI Taxonomy" id="314283"/>
    <lineage>
        <taxon>Bacteria</taxon>
        <taxon>Pseudomonadati</taxon>
        <taxon>Pseudomonadota</taxon>
        <taxon>Gammaproteobacteria</taxon>
        <taxon>Oceanospirillales</taxon>
        <taxon>Saccharospirillaceae</taxon>
        <taxon>Reinekea</taxon>
    </lineage>
</organism>
<keyword evidence="2" id="KW-0813">Transport</keyword>
<feature type="transmembrane region" description="Helical" evidence="10">
    <location>
        <begin position="30"/>
        <end position="47"/>
    </location>
</feature>
<dbReference type="EMBL" id="AAOE01000023">
    <property type="protein sequence ID" value="EAR08267.1"/>
    <property type="molecule type" value="Genomic_DNA"/>
</dbReference>
<evidence type="ECO:0000256" key="3">
    <source>
        <dbReference type="ARBA" id="ARBA00022449"/>
    </source>
</evidence>
<evidence type="ECO:0000256" key="7">
    <source>
        <dbReference type="ARBA" id="ARBA00023065"/>
    </source>
</evidence>
<keyword evidence="8 10" id="KW-0472">Membrane</keyword>
<evidence type="ECO:0000256" key="9">
    <source>
        <dbReference type="ARBA" id="ARBA00031636"/>
    </source>
</evidence>
<dbReference type="NCBIfam" id="TIGR00797">
    <property type="entry name" value="matE"/>
    <property type="match status" value="1"/>
</dbReference>
<evidence type="ECO:0000313" key="11">
    <source>
        <dbReference type="EMBL" id="EAR08267.1"/>
    </source>
</evidence>
<keyword evidence="12" id="KW-1185">Reference proteome</keyword>
<dbReference type="PANTHER" id="PTHR43298">
    <property type="entry name" value="MULTIDRUG RESISTANCE PROTEIN NORM-RELATED"/>
    <property type="match status" value="1"/>
</dbReference>
<name>A4BHZ5_9GAMM</name>
<sequence length="469" mass="51153">MAEIQIDETHQPTALKNASLRERVQQEWRTLLALGSPILIGQLAQMANGVIDTVMAGRASAEDLTGVAIGNSLWVPLFLFMMGLLNATQPLISGHRGGQRDDQVMPVTWNALYIALAAAALAIMLLINVDPVLNLVGMDDTSAAIADGYLEAFVWGLPAILILVTLRGLTDGLGHTRIFMVFSILTALFNAPLNYVLIFGKFGLPELGGIGCGYATAISQWLTLFCLLVYFNVSRSFRHLHLWAHRQWPQWVRVKEILLLGIPIGFTIFVESVMFAVVALLLASFGADVIAGHQIALNVVSVLFMVPLSLGLALTIRISFLIGANNPATARLASRSSLILTLLIAVVYALLLVFFAEPIAGLYSREPAVIEVAVELLWYGALFQLADVLQVVAISALRGYKDTRIPMFIMVASFWVVGIPLGFILAHTDWIVQPMGAPGFWIGLIAGLTHAAAWLIPRLFWYSDQAVQR</sequence>
<comment type="caution">
    <text evidence="11">The sequence shown here is derived from an EMBL/GenBank/DDBJ whole genome shotgun (WGS) entry which is preliminary data.</text>
</comment>
<dbReference type="PIRSF" id="PIRSF006603">
    <property type="entry name" value="DinF"/>
    <property type="match status" value="1"/>
</dbReference>
<dbReference type="InterPro" id="IPR050222">
    <property type="entry name" value="MATE_MdtK"/>
</dbReference>
<keyword evidence="3" id="KW-0050">Antiport</keyword>
<evidence type="ECO:0000256" key="4">
    <source>
        <dbReference type="ARBA" id="ARBA00022475"/>
    </source>
</evidence>
<dbReference type="InterPro" id="IPR002528">
    <property type="entry name" value="MATE_fam"/>
</dbReference>
<dbReference type="CDD" id="cd13131">
    <property type="entry name" value="MATE_NorM_like"/>
    <property type="match status" value="1"/>
</dbReference>
<evidence type="ECO:0000256" key="10">
    <source>
        <dbReference type="SAM" id="Phobius"/>
    </source>
</evidence>
<keyword evidence="6 10" id="KW-1133">Transmembrane helix</keyword>
<feature type="transmembrane region" description="Helical" evidence="10">
    <location>
        <begin position="295"/>
        <end position="316"/>
    </location>
</feature>
<reference evidence="11 12" key="1">
    <citation type="submission" date="2006-02" db="EMBL/GenBank/DDBJ databases">
        <authorList>
            <person name="Pinhassi J."/>
            <person name="Pedros-Alio C."/>
            <person name="Ferriera S."/>
            <person name="Johnson J."/>
            <person name="Kravitz S."/>
            <person name="Halpern A."/>
            <person name="Remington K."/>
            <person name="Beeson K."/>
            <person name="Tran B."/>
            <person name="Rogers Y.-H."/>
            <person name="Friedman R."/>
            <person name="Venter J.C."/>
        </authorList>
    </citation>
    <scope>NUCLEOTIDE SEQUENCE [LARGE SCALE GENOMIC DNA]</scope>
    <source>
        <strain evidence="11 12">MED297</strain>
    </source>
</reference>
<proteinExistence type="predicted"/>
<feature type="transmembrane region" description="Helical" evidence="10">
    <location>
        <begin position="218"/>
        <end position="237"/>
    </location>
</feature>
<dbReference type="GO" id="GO:0005886">
    <property type="term" value="C:plasma membrane"/>
    <property type="evidence" value="ECO:0007669"/>
    <property type="project" value="UniProtKB-SubCell"/>
</dbReference>
<dbReference type="InterPro" id="IPR048279">
    <property type="entry name" value="MdtK-like"/>
</dbReference>
<feature type="transmembrane region" description="Helical" evidence="10">
    <location>
        <begin position="107"/>
        <end position="129"/>
    </location>
</feature>
<feature type="transmembrane region" description="Helical" evidence="10">
    <location>
        <begin position="440"/>
        <end position="461"/>
    </location>
</feature>
<protein>
    <recommendedName>
        <fullName evidence="9">Multidrug-efflux transporter</fullName>
    </recommendedName>
</protein>
<dbReference type="Pfam" id="PF01554">
    <property type="entry name" value="MatE"/>
    <property type="match status" value="2"/>
</dbReference>
<evidence type="ECO:0000256" key="1">
    <source>
        <dbReference type="ARBA" id="ARBA00004429"/>
    </source>
</evidence>
<feature type="transmembrane region" description="Helical" evidence="10">
    <location>
        <begin position="149"/>
        <end position="166"/>
    </location>
</feature>
<dbReference type="HOGENOM" id="CLU_012893_6_0_6"/>
<dbReference type="RefSeq" id="WP_008042738.1">
    <property type="nucleotide sequence ID" value="NZ_CH724149.1"/>
</dbReference>
<feature type="transmembrane region" description="Helical" evidence="10">
    <location>
        <begin position="337"/>
        <end position="356"/>
    </location>
</feature>